<dbReference type="InterPro" id="IPR022711">
    <property type="entry name" value="RNase_Y_N"/>
</dbReference>
<dbReference type="Proteomes" id="UP000001285">
    <property type="component" value="Chromosome"/>
</dbReference>
<keyword evidence="3 8" id="KW-0255">Endonuclease</keyword>
<dbReference type="InterPro" id="IPR015946">
    <property type="entry name" value="KH_dom-like_a/b"/>
</dbReference>
<evidence type="ECO:0000259" key="11">
    <source>
        <dbReference type="PROSITE" id="PS51831"/>
    </source>
</evidence>
<dbReference type="EMBL" id="CP002461">
    <property type="protein sequence ID" value="AEN99311.1"/>
    <property type="molecule type" value="Genomic_DNA"/>
</dbReference>
<dbReference type="SMART" id="SM00322">
    <property type="entry name" value="KH"/>
    <property type="match status" value="1"/>
</dbReference>
<keyword evidence="2 8" id="KW-0540">Nuclease</keyword>
<keyword evidence="6 8" id="KW-1133">Transmembrane helix</keyword>
<dbReference type="HAMAP" id="MF_00335">
    <property type="entry name" value="RNase_Y"/>
    <property type="match status" value="1"/>
</dbReference>
<dbReference type="InterPro" id="IPR006675">
    <property type="entry name" value="HDIG_dom"/>
</dbReference>
<evidence type="ECO:0000256" key="8">
    <source>
        <dbReference type="HAMAP-Rule" id="MF_00335"/>
    </source>
</evidence>
<evidence type="ECO:0000313" key="12">
    <source>
        <dbReference type="EMBL" id="AEN99311.1"/>
    </source>
</evidence>
<dbReference type="PANTHER" id="PTHR12826">
    <property type="entry name" value="RIBONUCLEASE Y"/>
    <property type="match status" value="1"/>
</dbReference>
<name>G2KWB7_FRUST</name>
<dbReference type="AlphaFoldDB" id="G2KWB7"/>
<feature type="domain" description="HD" evidence="11">
    <location>
        <begin position="343"/>
        <end position="436"/>
    </location>
</feature>
<keyword evidence="7 8" id="KW-0472">Membrane</keyword>
<organism evidence="12 13">
    <name type="scientific">Fructilactobacillus sanfranciscensis (strain TMW 1.1304)</name>
    <name type="common">Lactobacillus sanfranciscensis</name>
    <dbReference type="NCBI Taxonomy" id="714313"/>
    <lineage>
        <taxon>Bacteria</taxon>
        <taxon>Bacillati</taxon>
        <taxon>Bacillota</taxon>
        <taxon>Bacilli</taxon>
        <taxon>Lactobacillales</taxon>
        <taxon>Lactobacillaceae</taxon>
        <taxon>Fructilactobacillus</taxon>
    </lineage>
</organism>
<evidence type="ECO:0000256" key="9">
    <source>
        <dbReference type="NCBIfam" id="TIGR03319"/>
    </source>
</evidence>
<dbReference type="GO" id="GO:0005886">
    <property type="term" value="C:plasma membrane"/>
    <property type="evidence" value="ECO:0007669"/>
    <property type="project" value="UniProtKB-SubCell"/>
</dbReference>
<dbReference type="SUPFAM" id="SSF109604">
    <property type="entry name" value="HD-domain/PDEase-like"/>
    <property type="match status" value="1"/>
</dbReference>
<comment type="function">
    <text evidence="8">Endoribonuclease that initiates mRNA decay.</text>
</comment>
<dbReference type="SUPFAM" id="SSF54791">
    <property type="entry name" value="Eukaryotic type KH-domain (KH-domain type I)"/>
    <property type="match status" value="1"/>
</dbReference>
<dbReference type="InterPro" id="IPR004088">
    <property type="entry name" value="KH_dom_type_1"/>
</dbReference>
<evidence type="ECO:0000256" key="2">
    <source>
        <dbReference type="ARBA" id="ARBA00022722"/>
    </source>
</evidence>
<dbReference type="PROSITE" id="PS50084">
    <property type="entry name" value="KH_TYPE_1"/>
    <property type="match status" value="1"/>
</dbReference>
<dbReference type="InterPro" id="IPR004087">
    <property type="entry name" value="KH_dom"/>
</dbReference>
<keyword evidence="4 8" id="KW-0378">Hydrolase</keyword>
<dbReference type="InterPro" id="IPR017705">
    <property type="entry name" value="Ribonuclease_Y"/>
</dbReference>
<evidence type="ECO:0000256" key="3">
    <source>
        <dbReference type="ARBA" id="ARBA00022759"/>
    </source>
</evidence>
<evidence type="ECO:0000313" key="13">
    <source>
        <dbReference type="Proteomes" id="UP000001285"/>
    </source>
</evidence>
<dbReference type="GO" id="GO:0004521">
    <property type="term" value="F:RNA endonuclease activity"/>
    <property type="evidence" value="ECO:0007669"/>
    <property type="project" value="UniProtKB-UniRule"/>
</dbReference>
<feature type="coiled-coil region" evidence="10">
    <location>
        <begin position="105"/>
        <end position="139"/>
    </location>
</feature>
<dbReference type="Pfam" id="PF12072">
    <property type="entry name" value="RNase_Y_N"/>
    <property type="match status" value="1"/>
</dbReference>
<comment type="similarity">
    <text evidence="8">Belongs to the RNase Y family.</text>
</comment>
<comment type="subcellular location">
    <subcellularLocation>
        <location evidence="8">Cell membrane</location>
        <topology evidence="8">Single-pass membrane protein</topology>
    </subcellularLocation>
</comment>
<feature type="transmembrane region" description="Helical" evidence="8">
    <location>
        <begin position="9"/>
        <end position="28"/>
    </location>
</feature>
<dbReference type="SMART" id="SM00471">
    <property type="entry name" value="HDc"/>
    <property type="match status" value="1"/>
</dbReference>
<evidence type="ECO:0000256" key="6">
    <source>
        <dbReference type="ARBA" id="ARBA00022989"/>
    </source>
</evidence>
<keyword evidence="1 8" id="KW-0812">Transmembrane</keyword>
<dbReference type="InterPro" id="IPR003607">
    <property type="entry name" value="HD/PDEase_dom"/>
</dbReference>
<dbReference type="KEGG" id="lsn:LSA_09110"/>
<dbReference type="EC" id="3.1.-.-" evidence="8 9"/>
<keyword evidence="5 8" id="KW-0694">RNA-binding</keyword>
<gene>
    <name evidence="8" type="primary">rny</name>
    <name evidence="12" type="ordered locus">LSA_09110</name>
</gene>
<dbReference type="PROSITE" id="PS51831">
    <property type="entry name" value="HD"/>
    <property type="match status" value="1"/>
</dbReference>
<dbReference type="PANTHER" id="PTHR12826:SF15">
    <property type="entry name" value="RIBONUCLEASE Y"/>
    <property type="match status" value="1"/>
</dbReference>
<evidence type="ECO:0000256" key="5">
    <source>
        <dbReference type="ARBA" id="ARBA00022884"/>
    </source>
</evidence>
<evidence type="ECO:0000256" key="10">
    <source>
        <dbReference type="SAM" id="Coils"/>
    </source>
</evidence>
<evidence type="ECO:0000256" key="4">
    <source>
        <dbReference type="ARBA" id="ARBA00022801"/>
    </source>
</evidence>
<keyword evidence="8" id="KW-1003">Cell membrane</keyword>
<accession>G2KWB7</accession>
<keyword evidence="10" id="KW-0175">Coiled coil</keyword>
<dbReference type="eggNOG" id="COG1418">
    <property type="taxonomic scope" value="Bacteria"/>
</dbReference>
<sequence length="527" mass="58899">MKWYGGKMMVFAIIGSAAITIIVGFLIGQNTHKRVVEKKLDAAHKNANDIISDAEKKARSALKEAILEAKEKGNAYRSRVEKDLKKRRADIQRQEDHLLKREELLDRKDRAFEKREDNLNRQEEKISNEKKVLVKKQQDADSLIEKRQAEVTKVSSLTQEEARDLVIEETKKGLADTRAQMIKQNYEAAKKESVRDAKNLIVEALQQSSADIVSETTVSVVTLPNDDMKGRIIGREGRNIRTFETLTGIDLIIDDTPNAVVLSGFNPVRREIAKMALEKLIKDGRINPARIEEMIEKSKKELNQLIQETGGNVIFDLGIHSMNPDLVKLVGQLKYKLSYGQNVLSRSIQVAKLAGVFAAELGEDVTLAKRAGLLHEIGKASSNVTDESYVDAGIDIAKKYGEDPVVIDSIRLGEPGSEPHSMVAELVEVADRISIARPGAKSDSLESFVHRLEKLEDISNSFSEVEKSYAVQAGREIRVIVQPNKISDLQAIVLAREIKDKIENEMDHPGHAKVTVVRETRTVDYAK</sequence>
<keyword evidence="13" id="KW-1185">Reference proteome</keyword>
<dbReference type="Pfam" id="PF01966">
    <property type="entry name" value="HD"/>
    <property type="match status" value="1"/>
</dbReference>
<protein>
    <recommendedName>
        <fullName evidence="8 9">Ribonuclease Y</fullName>
        <shortName evidence="8">RNase Y</shortName>
        <ecNumber evidence="8 9">3.1.-.-</ecNumber>
    </recommendedName>
</protein>
<dbReference type="NCBIfam" id="TIGR00277">
    <property type="entry name" value="HDIG"/>
    <property type="match status" value="1"/>
</dbReference>
<dbReference type="STRING" id="714313.LSA_09110"/>
<dbReference type="GO" id="GO:0006402">
    <property type="term" value="P:mRNA catabolic process"/>
    <property type="evidence" value="ECO:0007669"/>
    <property type="project" value="UniProtKB-UniRule"/>
</dbReference>
<evidence type="ECO:0000256" key="1">
    <source>
        <dbReference type="ARBA" id="ARBA00022692"/>
    </source>
</evidence>
<dbReference type="NCBIfam" id="TIGR03319">
    <property type="entry name" value="RNase_Y"/>
    <property type="match status" value="1"/>
</dbReference>
<proteinExistence type="inferred from homology"/>
<dbReference type="GO" id="GO:0003723">
    <property type="term" value="F:RNA binding"/>
    <property type="evidence" value="ECO:0007669"/>
    <property type="project" value="UniProtKB-UniRule"/>
</dbReference>
<dbReference type="Gene3D" id="3.30.300.20">
    <property type="match status" value="1"/>
</dbReference>
<dbReference type="InterPro" id="IPR036612">
    <property type="entry name" value="KH_dom_type_1_sf"/>
</dbReference>
<dbReference type="Gene3D" id="1.10.3210.10">
    <property type="entry name" value="Hypothetical protein af1432"/>
    <property type="match status" value="1"/>
</dbReference>
<dbReference type="HOGENOM" id="CLU_028328_1_0_9"/>
<reference evidence="12 13" key="1">
    <citation type="journal article" date="2011" name="Microb. Cell Fact.">
        <title>Genomic analysis reveals Lactobacillus sanfranciscensis as stable element in traditional sourdoughs.</title>
        <authorList>
            <person name="Vogel R.F."/>
            <person name="Pavlovic M."/>
            <person name="Ehrmann M.A."/>
            <person name="Wiezer A."/>
            <person name="Liesegang H."/>
            <person name="Offschanka S."/>
            <person name="Voget S."/>
            <person name="Angelov A."/>
            <person name="Bocker G."/>
            <person name="Liebl W."/>
        </authorList>
    </citation>
    <scope>NUCLEOTIDE SEQUENCE [LARGE SCALE GENOMIC DNA]</scope>
    <source>
        <strain evidence="12 13">TMW 1.1304</strain>
    </source>
</reference>
<dbReference type="Pfam" id="PF00013">
    <property type="entry name" value="KH_1"/>
    <property type="match status" value="1"/>
</dbReference>
<evidence type="ECO:0000256" key="7">
    <source>
        <dbReference type="ARBA" id="ARBA00023136"/>
    </source>
</evidence>
<dbReference type="InterPro" id="IPR006674">
    <property type="entry name" value="HD_domain"/>
</dbReference>
<dbReference type="CDD" id="cd22431">
    <property type="entry name" value="KH-I_RNaseY"/>
    <property type="match status" value="1"/>
</dbReference>
<dbReference type="GO" id="GO:0016787">
    <property type="term" value="F:hydrolase activity"/>
    <property type="evidence" value="ECO:0007669"/>
    <property type="project" value="UniProtKB-KW"/>
</dbReference>